<evidence type="ECO:0000313" key="4">
    <source>
        <dbReference type="Proteomes" id="UP000219068"/>
    </source>
</evidence>
<keyword evidence="1" id="KW-0472">Membrane</keyword>
<dbReference type="RefSeq" id="WP_062958265.1">
    <property type="nucleotide sequence ID" value="NZ_JPWD01000003.1"/>
</dbReference>
<feature type="transmembrane region" description="Helical" evidence="1">
    <location>
        <begin position="12"/>
        <end position="33"/>
    </location>
</feature>
<evidence type="ECO:0000256" key="1">
    <source>
        <dbReference type="SAM" id="Phobius"/>
    </source>
</evidence>
<dbReference type="Proteomes" id="UP000252266">
    <property type="component" value="Unassembled WGS sequence"/>
</dbReference>
<evidence type="ECO:0000313" key="3">
    <source>
        <dbReference type="EMBL" id="SOB93047.1"/>
    </source>
</evidence>
<dbReference type="AlphaFoldDB" id="A0A154L1I8"/>
<keyword evidence="1" id="KW-1133">Transmembrane helix</keyword>
<proteinExistence type="predicted"/>
<accession>A0A154L1I8</accession>
<feature type="transmembrane region" description="Helical" evidence="1">
    <location>
        <begin position="75"/>
        <end position="95"/>
    </location>
</feature>
<dbReference type="EMBL" id="OBMM01000001">
    <property type="protein sequence ID" value="SOB93047.1"/>
    <property type="molecule type" value="Genomic_DNA"/>
</dbReference>
<reference evidence="3 4" key="2">
    <citation type="submission" date="2017-08" db="EMBL/GenBank/DDBJ databases">
        <authorList>
            <person name="de Groot N.N."/>
        </authorList>
    </citation>
    <scope>NUCLEOTIDE SEQUENCE [LARGE SCALE GENOMIC DNA]</scope>
    <source>
        <strain evidence="3 4">USBA 78</strain>
    </source>
</reference>
<protein>
    <submittedName>
        <fullName evidence="2">Uncharacterized protein</fullName>
    </submittedName>
</protein>
<keyword evidence="1" id="KW-0812">Transmembrane</keyword>
<dbReference type="Proteomes" id="UP000219068">
    <property type="component" value="Unassembled WGS sequence"/>
</dbReference>
<name>A0A154L1I8_9PROT</name>
<feature type="transmembrane region" description="Helical" evidence="1">
    <location>
        <begin position="45"/>
        <end position="68"/>
    </location>
</feature>
<organism evidence="2 5">
    <name type="scientific">Thalassospira xiamenensis</name>
    <dbReference type="NCBI Taxonomy" id="220697"/>
    <lineage>
        <taxon>Bacteria</taxon>
        <taxon>Pseudomonadati</taxon>
        <taxon>Pseudomonadota</taxon>
        <taxon>Alphaproteobacteria</taxon>
        <taxon>Rhodospirillales</taxon>
        <taxon>Thalassospiraceae</taxon>
        <taxon>Thalassospira</taxon>
    </lineage>
</organism>
<evidence type="ECO:0000313" key="5">
    <source>
        <dbReference type="Proteomes" id="UP000252266"/>
    </source>
</evidence>
<sequence>MDHRKGLRIGLTVLSILGALMAAPLVMFSPMIFDAPGSDENNLTWFLFFAVLAFPVLCLMGGILPWILKNHPKSLWLYGLGVIGFVLITVAVILLETQCQGSFSC</sequence>
<evidence type="ECO:0000313" key="2">
    <source>
        <dbReference type="EMBL" id="RCK45178.1"/>
    </source>
</evidence>
<dbReference type="EMBL" id="JPWJ01000015">
    <property type="protein sequence ID" value="RCK45178.1"/>
    <property type="molecule type" value="Genomic_DNA"/>
</dbReference>
<reference evidence="2 5" key="1">
    <citation type="submission" date="2014-07" db="EMBL/GenBank/DDBJ databases">
        <title>Draft genome sequence of Thalassospira xiamenensis IB13.</title>
        <authorList>
            <person name="Lai Q."/>
            <person name="Shao Z."/>
        </authorList>
    </citation>
    <scope>NUCLEOTIDE SEQUENCE [LARGE SCALE GENOMIC DNA]</scope>
    <source>
        <strain evidence="2 5">IB13</strain>
    </source>
</reference>
<gene>
    <name evidence="3" type="ORF">SAMN05428964_101690</name>
    <name evidence="2" type="ORF">TH44_21490</name>
</gene>